<accession>A0A8S5MUF3</accession>
<evidence type="ECO:0000313" key="1">
    <source>
        <dbReference type="EMBL" id="DAD85760.1"/>
    </source>
</evidence>
<reference evidence="1" key="1">
    <citation type="journal article" date="2021" name="Proc. Natl. Acad. Sci. U.S.A.">
        <title>A Catalog of Tens of Thousands of Viruses from Human Metagenomes Reveals Hidden Associations with Chronic Diseases.</title>
        <authorList>
            <person name="Tisza M.J."/>
            <person name="Buck C.B."/>
        </authorList>
    </citation>
    <scope>NUCLEOTIDE SEQUENCE</scope>
    <source>
        <strain evidence="1">Ctb1k4</strain>
    </source>
</reference>
<dbReference type="GO" id="GO:0016829">
    <property type="term" value="F:lyase activity"/>
    <property type="evidence" value="ECO:0007669"/>
    <property type="project" value="UniProtKB-KW"/>
</dbReference>
<keyword evidence="1" id="KW-0456">Lyase</keyword>
<protein>
    <submittedName>
        <fullName evidence="1">Apo-citrate lyase phosphoribosyl-dephospho-CoA transferase</fullName>
    </submittedName>
</protein>
<name>A0A8S5MUF3_9CAUD</name>
<dbReference type="EMBL" id="BK014987">
    <property type="protein sequence ID" value="DAD85760.1"/>
    <property type="molecule type" value="Genomic_DNA"/>
</dbReference>
<proteinExistence type="predicted"/>
<dbReference type="GO" id="GO:0016740">
    <property type="term" value="F:transferase activity"/>
    <property type="evidence" value="ECO:0007669"/>
    <property type="project" value="UniProtKB-KW"/>
</dbReference>
<organism evidence="1">
    <name type="scientific">Siphoviridae sp. ctb1k4</name>
    <dbReference type="NCBI Taxonomy" id="2826391"/>
    <lineage>
        <taxon>Viruses</taxon>
        <taxon>Duplodnaviria</taxon>
        <taxon>Heunggongvirae</taxon>
        <taxon>Uroviricota</taxon>
        <taxon>Caudoviricetes</taxon>
    </lineage>
</organism>
<sequence length="31" mass="3410">MIVYEHPRTDAPLSGIIETNSSRGCFLCGKN</sequence>
<keyword evidence="1" id="KW-0808">Transferase</keyword>